<dbReference type="Proteomes" id="UP001178507">
    <property type="component" value="Unassembled WGS sequence"/>
</dbReference>
<feature type="compositionally biased region" description="Basic and acidic residues" evidence="1">
    <location>
        <begin position="295"/>
        <end position="305"/>
    </location>
</feature>
<name>A0AA36ITH6_9DINO</name>
<dbReference type="EMBL" id="CAUJNA010002363">
    <property type="protein sequence ID" value="CAJ1392599.1"/>
    <property type="molecule type" value="Genomic_DNA"/>
</dbReference>
<protein>
    <submittedName>
        <fullName evidence="2">Uncharacterized protein</fullName>
    </submittedName>
</protein>
<accession>A0AA36ITH6</accession>
<feature type="compositionally biased region" description="Basic residues" evidence="1">
    <location>
        <begin position="315"/>
        <end position="332"/>
    </location>
</feature>
<dbReference type="AlphaFoldDB" id="A0AA36ITH6"/>
<keyword evidence="3" id="KW-1185">Reference proteome</keyword>
<sequence length="456" mass="48575">MGGKGRGKTGHGKAWKKPSQEEEKAKRTYLAAVKPEWALAKNSLRPYASEDSSPFFTGGKSDTKYWELGRIREAMAADTAELANRLGIALSESGGTICMGADVLKTFASGEEGLEKLGFRGAATLLGGDGGLRDAANVLNKYGTPVARGAPELRLAAETLLDFLEDDPAGKAKTFQRVARSAAKLYLLAVDLLQWLAAAEDKKKWAAKFEDGEDLQPRAVQAWLAKPKDRAKLLAALVASHEAQVKTQKANARGSSESDEAAQEESATSSSNSKAKKDKKKKKKSKKDKKNKQKKAAEAKGKSSEDGGEGTSKAEKKKKRKRTEAKKSKKRSSSSSSSSSPSKETALLAELEEAAPDPALICWRESDVALALAGADQLATQPITAETLDQLKGLFALIPDEVQTSKGLRKIQAAVKAMGKAPARAALNKIAGRAREVAEAAEALHAAHAPESRPSD</sequence>
<feature type="compositionally biased region" description="Low complexity" evidence="1">
    <location>
        <begin position="333"/>
        <end position="349"/>
    </location>
</feature>
<feature type="region of interest" description="Disordered" evidence="1">
    <location>
        <begin position="242"/>
        <end position="351"/>
    </location>
</feature>
<comment type="caution">
    <text evidence="2">The sequence shown here is derived from an EMBL/GenBank/DDBJ whole genome shotgun (WGS) entry which is preliminary data.</text>
</comment>
<proteinExistence type="predicted"/>
<evidence type="ECO:0000256" key="1">
    <source>
        <dbReference type="SAM" id="MobiDB-lite"/>
    </source>
</evidence>
<organism evidence="2 3">
    <name type="scientific">Effrenium voratum</name>
    <dbReference type="NCBI Taxonomy" id="2562239"/>
    <lineage>
        <taxon>Eukaryota</taxon>
        <taxon>Sar</taxon>
        <taxon>Alveolata</taxon>
        <taxon>Dinophyceae</taxon>
        <taxon>Suessiales</taxon>
        <taxon>Symbiodiniaceae</taxon>
        <taxon>Effrenium</taxon>
    </lineage>
</organism>
<evidence type="ECO:0000313" key="2">
    <source>
        <dbReference type="EMBL" id="CAJ1392599.1"/>
    </source>
</evidence>
<reference evidence="2" key="1">
    <citation type="submission" date="2023-08" db="EMBL/GenBank/DDBJ databases">
        <authorList>
            <person name="Chen Y."/>
            <person name="Shah S."/>
            <person name="Dougan E. K."/>
            <person name="Thang M."/>
            <person name="Chan C."/>
        </authorList>
    </citation>
    <scope>NUCLEOTIDE SEQUENCE</scope>
</reference>
<evidence type="ECO:0000313" key="3">
    <source>
        <dbReference type="Proteomes" id="UP001178507"/>
    </source>
</evidence>
<feature type="compositionally biased region" description="Low complexity" evidence="1">
    <location>
        <begin position="264"/>
        <end position="273"/>
    </location>
</feature>
<gene>
    <name evidence="2" type="ORF">EVOR1521_LOCUS17655</name>
</gene>
<feature type="compositionally biased region" description="Basic residues" evidence="1">
    <location>
        <begin position="274"/>
        <end position="294"/>
    </location>
</feature>
<feature type="region of interest" description="Disordered" evidence="1">
    <location>
        <begin position="1"/>
        <end position="27"/>
    </location>
</feature>
<feature type="compositionally biased region" description="Basic residues" evidence="1">
    <location>
        <begin position="1"/>
        <end position="16"/>
    </location>
</feature>